<evidence type="ECO:0000256" key="5">
    <source>
        <dbReference type="ARBA" id="ARBA00023212"/>
    </source>
</evidence>
<keyword evidence="5" id="KW-0206">Cytoskeleton</keyword>
<comment type="similarity">
    <text evidence="2">Belongs to the KIF-binding protein family.</text>
</comment>
<dbReference type="AlphaFoldDB" id="A0A183MTY5"/>
<dbReference type="InterPro" id="IPR022083">
    <property type="entry name" value="KBP"/>
</dbReference>
<dbReference type="Pfam" id="PF12309">
    <property type="entry name" value="KBP_C"/>
    <property type="match status" value="2"/>
</dbReference>
<dbReference type="GO" id="GO:0005856">
    <property type="term" value="C:cytoskeleton"/>
    <property type="evidence" value="ECO:0007669"/>
    <property type="project" value="UniProtKB-SubCell"/>
</dbReference>
<dbReference type="EMBL" id="UZAI01017989">
    <property type="protein sequence ID" value="VDP31833.1"/>
    <property type="molecule type" value="Genomic_DNA"/>
</dbReference>
<evidence type="ECO:0000313" key="6">
    <source>
        <dbReference type="EMBL" id="VDP31833.1"/>
    </source>
</evidence>
<organism evidence="6 7">
    <name type="scientific">Schistosoma margrebowiei</name>
    <dbReference type="NCBI Taxonomy" id="48269"/>
    <lineage>
        <taxon>Eukaryota</taxon>
        <taxon>Metazoa</taxon>
        <taxon>Spiralia</taxon>
        <taxon>Lophotrochozoa</taxon>
        <taxon>Platyhelminthes</taxon>
        <taxon>Trematoda</taxon>
        <taxon>Digenea</taxon>
        <taxon>Strigeidida</taxon>
        <taxon>Schistosomatoidea</taxon>
        <taxon>Schistosomatidae</taxon>
        <taxon>Schistosoma</taxon>
    </lineage>
</organism>
<evidence type="ECO:0000313" key="7">
    <source>
        <dbReference type="Proteomes" id="UP000277204"/>
    </source>
</evidence>
<dbReference type="PANTHER" id="PTHR46321">
    <property type="entry name" value="KIF1-BINDING PROTEIN"/>
    <property type="match status" value="1"/>
</dbReference>
<evidence type="ECO:0000256" key="4">
    <source>
        <dbReference type="ARBA" id="ARBA00022490"/>
    </source>
</evidence>
<proteinExistence type="inferred from homology"/>
<comment type="subcellular location">
    <subcellularLocation>
        <location evidence="1">Cytoplasm</location>
        <location evidence="1">Cytoskeleton</location>
    </subcellularLocation>
</comment>
<gene>
    <name evidence="6" type="ORF">SMRZ_LOCUS19510</name>
</gene>
<name>A0A183MTY5_9TREM</name>
<evidence type="ECO:0000256" key="2">
    <source>
        <dbReference type="ARBA" id="ARBA00010305"/>
    </source>
</evidence>
<accession>A0A183MTY5</accession>
<reference evidence="6 7" key="1">
    <citation type="submission" date="2018-11" db="EMBL/GenBank/DDBJ databases">
        <authorList>
            <consortium name="Pathogen Informatics"/>
        </authorList>
    </citation>
    <scope>NUCLEOTIDE SEQUENCE [LARGE SCALE GENOMIC DNA]</scope>
    <source>
        <strain evidence="6 7">Zambia</strain>
    </source>
</reference>
<dbReference type="STRING" id="48269.A0A183MTY5"/>
<keyword evidence="4" id="KW-0963">Cytoplasm</keyword>
<dbReference type="Proteomes" id="UP000277204">
    <property type="component" value="Unassembled WGS sequence"/>
</dbReference>
<protein>
    <recommendedName>
        <fullName evidence="3">KIF-binding protein</fullName>
    </recommendedName>
</protein>
<evidence type="ECO:0000256" key="1">
    <source>
        <dbReference type="ARBA" id="ARBA00004245"/>
    </source>
</evidence>
<dbReference type="PANTHER" id="PTHR46321:SF1">
    <property type="entry name" value="KIF-BINDING PROTEIN"/>
    <property type="match status" value="1"/>
</dbReference>
<sequence length="627" mass="71828">MIAGVFQILFNVLAIIHVTNITNKQSLPTYNDPLHWLSCAQRVYRLYTQQSPPNTGPEFLDTLLRSKSNRIDEFQKSGSLNKQNLSACRLMFEHEYTKTIFLLAQVYQLIGKRVQSANYCQLTLLRQLTFGKSVKKAVNNPFRLQNNIIRIKSAHSLTDLENRKFSERHPYYLLQSFDPIEWATNVVTLSDYFSSVENQNNCYYKTFECLLSAVHVVEEARFEGNIPSSQVDNTLANIYRNLVKISLDLLEKGTKQYGNLADERITNTDSEFEKYQELQNGKLVIVAKFGSMFNLDLQPIFTGLLDYNFNVKNSMSNVIPQYNDLIYKLIRPPTNYETASGIFRIILNCLMKAENFYTLQNHCTDAIALIQDRSKAYRLMTVFEKNINRQCCMHKRRIDMLNNVLGQLNPDHYLHVCRQLTFELAEALGTLRDLKRKLLDEISLKEGQVLAHYARKSDELAKRAISVYRNFLGLYGVQSGTTINFSDDDIKPLIDCLFSGLLTTFSSDLSREYDVAQRKLNACVAHDTHPPMIGLTKSVVGVYCNVTCLHTARLYSQLISTCATEKIQNVTKALEFYVQLVALAENHIKRDALTPIKDCEELRIAKEMVVLLPVKLSRLSQGEILSD</sequence>
<keyword evidence="7" id="KW-1185">Reference proteome</keyword>
<evidence type="ECO:0000256" key="3">
    <source>
        <dbReference type="ARBA" id="ARBA00016840"/>
    </source>
</evidence>